<protein>
    <recommendedName>
        <fullName evidence="3">DNA alkylation repair enzyme</fullName>
    </recommendedName>
</protein>
<dbReference type="OrthoDB" id="53307at2157"/>
<dbReference type="Gene3D" id="1.25.10.90">
    <property type="match status" value="1"/>
</dbReference>
<dbReference type="SUPFAM" id="SSF48371">
    <property type="entry name" value="ARM repeat"/>
    <property type="match status" value="1"/>
</dbReference>
<evidence type="ECO:0008006" key="3">
    <source>
        <dbReference type="Google" id="ProtNLM"/>
    </source>
</evidence>
<proteinExistence type="predicted"/>
<dbReference type="KEGG" id="rci:LRC130"/>
<dbReference type="AlphaFoldDB" id="Q0W8Y0"/>
<dbReference type="InterPro" id="IPR016024">
    <property type="entry name" value="ARM-type_fold"/>
</dbReference>
<organism evidence="1 2">
    <name type="scientific">Methanocella arvoryzae (strain DSM 22066 / NBRC 105507 / MRE50)</name>
    <dbReference type="NCBI Taxonomy" id="351160"/>
    <lineage>
        <taxon>Archaea</taxon>
        <taxon>Methanobacteriati</taxon>
        <taxon>Methanobacteriota</taxon>
        <taxon>Stenosarchaea group</taxon>
        <taxon>Methanomicrobia</taxon>
        <taxon>Methanocellales</taxon>
        <taxon>Methanocellaceae</taxon>
        <taxon>Methanocella</taxon>
    </lineage>
</organism>
<dbReference type="EMBL" id="AM114193">
    <property type="protein sequence ID" value="CAJ35146.1"/>
    <property type="molecule type" value="Genomic_DNA"/>
</dbReference>
<dbReference type="CDD" id="cd06561">
    <property type="entry name" value="AlkD_like"/>
    <property type="match status" value="1"/>
</dbReference>
<name>Q0W8Y0_METAR</name>
<keyword evidence="2" id="KW-1185">Reference proteome</keyword>
<dbReference type="Proteomes" id="UP000000663">
    <property type="component" value="Chromosome"/>
</dbReference>
<dbReference type="GeneID" id="5142716"/>
<evidence type="ECO:0000313" key="1">
    <source>
        <dbReference type="EMBL" id="CAJ35146.1"/>
    </source>
</evidence>
<dbReference type="STRING" id="351160.LRC130"/>
<dbReference type="PATRIC" id="fig|351160.9.peg.3115"/>
<dbReference type="PANTHER" id="PTHR41291">
    <property type="entry name" value="DNA ALKYLATION REPAIR PROTEIN"/>
    <property type="match status" value="1"/>
</dbReference>
<reference evidence="1 2" key="1">
    <citation type="journal article" date="2006" name="Science">
        <title>Genome of rice cluster I archaea -- the key methane producers in the rice rhizosphere.</title>
        <authorList>
            <person name="Erkel C."/>
            <person name="Kube M."/>
            <person name="Reinhardt R."/>
            <person name="Liesack W."/>
        </authorList>
    </citation>
    <scope>NUCLEOTIDE SEQUENCE [LARGE SCALE GENOMIC DNA]</scope>
    <source>
        <strain evidence="2">DSM 22066 / NBRC 105507 / MRE50</strain>
    </source>
</reference>
<evidence type="ECO:0000313" key="2">
    <source>
        <dbReference type="Proteomes" id="UP000000663"/>
    </source>
</evidence>
<sequence>MSASSRIDSDLSAIIDRFKALESPKDREGMARFGIRTDRAFGISVYVLRDMAKEIGTSHELALALWDTGYHEARILAGIIDDPKQVTSDQMDAWVAEFDSWDVCDQCCSNLFDQTPFAYEKAFQWADDDREFVRRSGFVMMAALAVHDKKAGDESFEQFFPVMKKYATDDRNFVRKAVNWALRNVGKRNLTLNACAIEVAEEIKAINTKSARWIASDALRELKSEKVQARLAAKAKKAK</sequence>
<dbReference type="eggNOG" id="arCOG11010">
    <property type="taxonomic scope" value="Archaea"/>
</dbReference>
<dbReference type="RefSeq" id="WP_012037341.1">
    <property type="nucleotide sequence ID" value="NC_009464.1"/>
</dbReference>
<dbReference type="Pfam" id="PF08713">
    <property type="entry name" value="DNA_alkylation"/>
    <property type="match status" value="1"/>
</dbReference>
<accession>Q0W8Y0</accession>
<dbReference type="InterPro" id="IPR014825">
    <property type="entry name" value="DNA_alkylation"/>
</dbReference>
<gene>
    <name evidence="1" type="ORF">LRC130</name>
</gene>
<dbReference type="PANTHER" id="PTHR41291:SF1">
    <property type="entry name" value="DNA ALKYLATION REPAIR PROTEIN"/>
    <property type="match status" value="1"/>
</dbReference>